<evidence type="ECO:0000313" key="3">
    <source>
        <dbReference type="Proteomes" id="UP000757604"/>
    </source>
</evidence>
<keyword evidence="3" id="KW-1185">Reference proteome</keyword>
<evidence type="ECO:0000256" key="1">
    <source>
        <dbReference type="SAM" id="Phobius"/>
    </source>
</evidence>
<reference evidence="2 3" key="1">
    <citation type="journal article" date="2021" name="MBio">
        <title>Poor Competitiveness of Bradyrhizobium in Pigeon Pea Root Colonization in Indian Soils.</title>
        <authorList>
            <person name="Chalasani D."/>
            <person name="Basu A."/>
            <person name="Pullabhotla S.V.S.R.N."/>
            <person name="Jorrin B."/>
            <person name="Neal A.L."/>
            <person name="Poole P.S."/>
            <person name="Podile A.R."/>
            <person name="Tkacz A."/>
        </authorList>
    </citation>
    <scope>NUCLEOTIDE SEQUENCE [LARGE SCALE GENOMIC DNA]</scope>
    <source>
        <strain evidence="2 3">HU44</strain>
    </source>
</reference>
<dbReference type="EMBL" id="JAEUAO010000001">
    <property type="protein sequence ID" value="MBW9062405.1"/>
    <property type="molecule type" value="Genomic_DNA"/>
</dbReference>
<keyword evidence="1" id="KW-0472">Membrane</keyword>
<organism evidence="2 3">
    <name type="scientific">Rhizobium herbae</name>
    <dbReference type="NCBI Taxonomy" id="508661"/>
    <lineage>
        <taxon>Bacteria</taxon>
        <taxon>Pseudomonadati</taxon>
        <taxon>Pseudomonadota</taxon>
        <taxon>Alphaproteobacteria</taxon>
        <taxon>Hyphomicrobiales</taxon>
        <taxon>Rhizobiaceae</taxon>
        <taxon>Rhizobium/Agrobacterium group</taxon>
        <taxon>Rhizobium</taxon>
    </lineage>
</organism>
<gene>
    <name evidence="2" type="ORF">JNB71_03645</name>
</gene>
<feature type="transmembrane region" description="Helical" evidence="1">
    <location>
        <begin position="37"/>
        <end position="59"/>
    </location>
</feature>
<comment type="caution">
    <text evidence="2">The sequence shown here is derived from an EMBL/GenBank/DDBJ whole genome shotgun (WGS) entry which is preliminary data.</text>
</comment>
<protein>
    <submittedName>
        <fullName evidence="2">Uncharacterized protein</fullName>
    </submittedName>
</protein>
<sequence length="60" mass="6791">MSRPVLNGPYFVLPARDDAEQLADLDRQERRLDFMRGYTCGVVTAITVIITGFCALQWLS</sequence>
<proteinExistence type="predicted"/>
<dbReference type="RefSeq" id="WP_220370460.1">
    <property type="nucleotide sequence ID" value="NZ_JAEUAO010000001.1"/>
</dbReference>
<accession>A0ABS7H6G5</accession>
<keyword evidence="1" id="KW-1133">Transmembrane helix</keyword>
<keyword evidence="1" id="KW-0812">Transmembrane</keyword>
<dbReference type="Proteomes" id="UP000757604">
    <property type="component" value="Unassembled WGS sequence"/>
</dbReference>
<evidence type="ECO:0000313" key="2">
    <source>
        <dbReference type="EMBL" id="MBW9062405.1"/>
    </source>
</evidence>
<name>A0ABS7H6G5_9HYPH</name>